<dbReference type="Gene3D" id="3.40.50.300">
    <property type="entry name" value="P-loop containing nucleotide triphosphate hydrolases"/>
    <property type="match status" value="1"/>
</dbReference>
<dbReference type="AlphaFoldDB" id="A0A7V0Z644"/>
<dbReference type="Gene3D" id="3.30.450.40">
    <property type="match status" value="1"/>
</dbReference>
<dbReference type="PANTHER" id="PTHR32071">
    <property type="entry name" value="TRANSCRIPTIONAL REGULATORY PROTEIN"/>
    <property type="match status" value="1"/>
</dbReference>
<organism evidence="7">
    <name type="scientific">candidate division WOR-3 bacterium</name>
    <dbReference type="NCBI Taxonomy" id="2052148"/>
    <lineage>
        <taxon>Bacteria</taxon>
        <taxon>Bacteria division WOR-3</taxon>
    </lineage>
</organism>
<protein>
    <submittedName>
        <fullName evidence="7">AAA family ATPase</fullName>
    </submittedName>
</protein>
<accession>A0A7V0Z644</accession>
<dbReference type="InterPro" id="IPR003593">
    <property type="entry name" value="AAA+_ATPase"/>
</dbReference>
<evidence type="ECO:0000256" key="4">
    <source>
        <dbReference type="ARBA" id="ARBA00023125"/>
    </source>
</evidence>
<dbReference type="SMART" id="SM00382">
    <property type="entry name" value="AAA"/>
    <property type="match status" value="1"/>
</dbReference>
<gene>
    <name evidence="7" type="ORF">ENP86_07205</name>
</gene>
<feature type="domain" description="Sigma-54 factor interaction" evidence="6">
    <location>
        <begin position="302"/>
        <end position="524"/>
    </location>
</feature>
<keyword evidence="2" id="KW-0067">ATP-binding</keyword>
<evidence type="ECO:0000313" key="7">
    <source>
        <dbReference type="EMBL" id="HDY59320.1"/>
    </source>
</evidence>
<dbReference type="GO" id="GO:0003677">
    <property type="term" value="F:DNA binding"/>
    <property type="evidence" value="ECO:0007669"/>
    <property type="project" value="UniProtKB-KW"/>
</dbReference>
<dbReference type="PROSITE" id="PS50045">
    <property type="entry name" value="SIGMA54_INTERACT_4"/>
    <property type="match status" value="1"/>
</dbReference>
<dbReference type="Pfam" id="PF00158">
    <property type="entry name" value="Sigma54_activat"/>
    <property type="match status" value="1"/>
</dbReference>
<keyword evidence="4" id="KW-0238">DNA-binding</keyword>
<evidence type="ECO:0000256" key="1">
    <source>
        <dbReference type="ARBA" id="ARBA00022741"/>
    </source>
</evidence>
<keyword evidence="1" id="KW-0547">Nucleotide-binding</keyword>
<evidence type="ECO:0000259" key="6">
    <source>
        <dbReference type="PROSITE" id="PS50045"/>
    </source>
</evidence>
<comment type="caution">
    <text evidence="7">The sequence shown here is derived from an EMBL/GenBank/DDBJ whole genome shotgun (WGS) entry which is preliminary data.</text>
</comment>
<dbReference type="InterPro" id="IPR058031">
    <property type="entry name" value="AAA_lid_NorR"/>
</dbReference>
<dbReference type="GO" id="GO:0006355">
    <property type="term" value="P:regulation of DNA-templated transcription"/>
    <property type="evidence" value="ECO:0007669"/>
    <property type="project" value="InterPro"/>
</dbReference>
<evidence type="ECO:0000256" key="5">
    <source>
        <dbReference type="ARBA" id="ARBA00023163"/>
    </source>
</evidence>
<evidence type="ECO:0000256" key="3">
    <source>
        <dbReference type="ARBA" id="ARBA00023015"/>
    </source>
</evidence>
<sequence length="596" mass="68813">MSEISERKKWINESKLRCKKMGLNPNKSRITRSLTRNELIHRQTINEPLIKSALPYMQLCSETFKICGSILVLTDKEGYILKAIGPESILQSRIKIGLGEGGSLREENAGTNAVALAIRHLKPVYVEGKEYYLKMFQSGACFCAPIIYNEQLLGTIVVVHPEKEGHPHTFALVKLIAEIIQREYHKAFEINFLADLSRLLNLIFVITDYKGNIIWLSERAKKILKLNAKDNIANYFDTEIISRKPIINEIYKSEKNSIEYYVLRKEYNDKYIFIFEPLHKDKIENKNALMLAPYTFDDIIGLDRVKQDAKNIAVQETNLLIIGESGTGKDLLASAIHNASLRAKERFVVVNCAAIPENLFESELFGYKRGAFTDARYDKIGKIEYANNGTLFFDEIAEFPPNVQAKLLRVLEDKKVIPLGSNEGRIVNVRFIFATNRNLEELVSSGKFRGDLYYRIHSPKFELPPLRERRNEIPILIEHLLLKIKEKYKGFVSGLTEQAKKYLMDFDYPGNVRQLEKMIEQAFLTCKKEYIDVENLRLESVEPLSLEQKVQRYKAKLIYNLFITNGRNIKKTCAELGLSERQIYRYLKMIKVDNQK</sequence>
<reference evidence="7" key="1">
    <citation type="journal article" date="2020" name="mSystems">
        <title>Genome- and Community-Level Interaction Insights into Carbon Utilization and Element Cycling Functions of Hydrothermarchaeota in Hydrothermal Sediment.</title>
        <authorList>
            <person name="Zhou Z."/>
            <person name="Liu Y."/>
            <person name="Xu W."/>
            <person name="Pan J."/>
            <person name="Luo Z.H."/>
            <person name="Li M."/>
        </authorList>
    </citation>
    <scope>NUCLEOTIDE SEQUENCE [LARGE SCALE GENOMIC DNA]</scope>
    <source>
        <strain evidence="7">SpSt-258</strain>
    </source>
</reference>
<dbReference type="InterPro" id="IPR002078">
    <property type="entry name" value="Sigma_54_int"/>
</dbReference>
<dbReference type="PROSITE" id="PS00675">
    <property type="entry name" value="SIGMA54_INTERACT_1"/>
    <property type="match status" value="1"/>
</dbReference>
<dbReference type="PANTHER" id="PTHR32071:SF121">
    <property type="entry name" value="SIGMA L-DEPENDENT TRANSCRIPTIONAL REGULATOR YQIR-RELATED"/>
    <property type="match status" value="1"/>
</dbReference>
<dbReference type="PROSITE" id="PS00676">
    <property type="entry name" value="SIGMA54_INTERACT_2"/>
    <property type="match status" value="1"/>
</dbReference>
<dbReference type="InterPro" id="IPR025662">
    <property type="entry name" value="Sigma_54_int_dom_ATP-bd_1"/>
</dbReference>
<dbReference type="InterPro" id="IPR003018">
    <property type="entry name" value="GAF"/>
</dbReference>
<dbReference type="GO" id="GO:0005524">
    <property type="term" value="F:ATP binding"/>
    <property type="evidence" value="ECO:0007669"/>
    <property type="project" value="UniProtKB-KW"/>
</dbReference>
<dbReference type="Pfam" id="PF01590">
    <property type="entry name" value="GAF"/>
    <property type="match status" value="1"/>
</dbReference>
<evidence type="ECO:0000256" key="2">
    <source>
        <dbReference type="ARBA" id="ARBA00022840"/>
    </source>
</evidence>
<proteinExistence type="predicted"/>
<dbReference type="Pfam" id="PF25601">
    <property type="entry name" value="AAA_lid_14"/>
    <property type="match status" value="1"/>
</dbReference>
<keyword evidence="3" id="KW-0805">Transcription regulation</keyword>
<dbReference type="InterPro" id="IPR027417">
    <property type="entry name" value="P-loop_NTPase"/>
</dbReference>
<dbReference type="CDD" id="cd00009">
    <property type="entry name" value="AAA"/>
    <property type="match status" value="1"/>
</dbReference>
<dbReference type="InterPro" id="IPR025943">
    <property type="entry name" value="Sigma_54_int_dom_ATP-bd_2"/>
</dbReference>
<dbReference type="Gene3D" id="1.10.8.60">
    <property type="match status" value="1"/>
</dbReference>
<name>A0A7V0Z644_UNCW3</name>
<keyword evidence="5" id="KW-0804">Transcription</keyword>
<dbReference type="FunFam" id="3.40.50.300:FF:000006">
    <property type="entry name" value="DNA-binding transcriptional regulator NtrC"/>
    <property type="match status" value="1"/>
</dbReference>
<dbReference type="EMBL" id="DSKY01000018">
    <property type="protein sequence ID" value="HDY59320.1"/>
    <property type="molecule type" value="Genomic_DNA"/>
</dbReference>
<dbReference type="SUPFAM" id="SSF52540">
    <property type="entry name" value="P-loop containing nucleoside triphosphate hydrolases"/>
    <property type="match status" value="1"/>
</dbReference>
<dbReference type="InterPro" id="IPR029016">
    <property type="entry name" value="GAF-like_dom_sf"/>
</dbReference>